<gene>
    <name evidence="1" type="ORF">LARSCL_LOCUS15474</name>
</gene>
<keyword evidence="2" id="KW-1185">Reference proteome</keyword>
<evidence type="ECO:0000313" key="1">
    <source>
        <dbReference type="EMBL" id="CAL1288668.1"/>
    </source>
</evidence>
<protein>
    <submittedName>
        <fullName evidence="1">Uncharacterized protein</fullName>
    </submittedName>
</protein>
<dbReference type="Proteomes" id="UP001497382">
    <property type="component" value="Unassembled WGS sequence"/>
</dbReference>
<accession>A0AAV2AXB0</accession>
<proteinExistence type="predicted"/>
<dbReference type="EMBL" id="CAXIEN010000235">
    <property type="protein sequence ID" value="CAL1288668.1"/>
    <property type="molecule type" value="Genomic_DNA"/>
</dbReference>
<comment type="caution">
    <text evidence="1">The sequence shown here is derived from an EMBL/GenBank/DDBJ whole genome shotgun (WGS) entry which is preliminary data.</text>
</comment>
<organism evidence="1 2">
    <name type="scientific">Larinioides sclopetarius</name>
    <dbReference type="NCBI Taxonomy" id="280406"/>
    <lineage>
        <taxon>Eukaryota</taxon>
        <taxon>Metazoa</taxon>
        <taxon>Ecdysozoa</taxon>
        <taxon>Arthropoda</taxon>
        <taxon>Chelicerata</taxon>
        <taxon>Arachnida</taxon>
        <taxon>Araneae</taxon>
        <taxon>Araneomorphae</taxon>
        <taxon>Entelegynae</taxon>
        <taxon>Araneoidea</taxon>
        <taxon>Araneidae</taxon>
        <taxon>Larinioides</taxon>
    </lineage>
</organism>
<sequence>MLGRRTPPPPRQRNPGIVRTALDSVTEFPLGWDRGIVTPVFWIVGLQRMKDSLIEDPVSFAWLTQWHVGSELVCECVTRKQSRCCPAQIRKSISIQTFRNHAQVSDSNSVKRVEELALVSKTSYSTWTRNVARQRNTGVEAWPQLPFVHK</sequence>
<evidence type="ECO:0000313" key="2">
    <source>
        <dbReference type="Proteomes" id="UP001497382"/>
    </source>
</evidence>
<name>A0AAV2AXB0_9ARAC</name>
<reference evidence="1 2" key="1">
    <citation type="submission" date="2024-04" db="EMBL/GenBank/DDBJ databases">
        <authorList>
            <person name="Rising A."/>
            <person name="Reimegard J."/>
            <person name="Sonavane S."/>
            <person name="Akerstrom W."/>
            <person name="Nylinder S."/>
            <person name="Hedman E."/>
            <person name="Kallberg Y."/>
        </authorList>
    </citation>
    <scope>NUCLEOTIDE SEQUENCE [LARGE SCALE GENOMIC DNA]</scope>
</reference>
<dbReference type="AlphaFoldDB" id="A0AAV2AXB0"/>